<name>A0ABS2UDS4_9LEPT</name>
<dbReference type="EMBL" id="JAFFPU010000051">
    <property type="protein sequence ID" value="MBM9578319.1"/>
    <property type="molecule type" value="Genomic_DNA"/>
</dbReference>
<organism evidence="1 2">
    <name type="scientific">Leptospira ainlahdjerensis</name>
    <dbReference type="NCBI Taxonomy" id="2810033"/>
    <lineage>
        <taxon>Bacteria</taxon>
        <taxon>Pseudomonadati</taxon>
        <taxon>Spirochaetota</taxon>
        <taxon>Spirochaetia</taxon>
        <taxon>Leptospirales</taxon>
        <taxon>Leptospiraceae</taxon>
        <taxon>Leptospira</taxon>
    </lineage>
</organism>
<evidence type="ECO:0000313" key="2">
    <source>
        <dbReference type="Proteomes" id="UP000724686"/>
    </source>
</evidence>
<sequence>MRDFIFYRWIQSLFGICVSKKTLKKEKVENPSKIRSSVRCASRFIKLQNLIESNGMIPNLLKTRFAPPFLIILFLFSAPPHSAESLSKEQLKLVGVVHSIIDDLDQLVIKKQKDENDDVYLLVKESVTKLRSGVLRVGIREDMDRDIFGSAAFSIRSKEDPDPSIYLSPYLLELYQTHPSIVLSAFVHECQHSKSYFDDPERFVDLSSTSVLEKYLYELDSYNRESQFILKYLKKNPKYKLTPFETLLSTSFEKDNLNYFSYAALGHDMSLAVYLYNVSGFKLTYEEKMKLIEKTLDQLLSTPLDNKSDPWSQYQQVVPIYSFLQFAPQAIRNVDTIHDQIPDQSKYDLQTQHAQLYERLLTLEKRFGENIQKYKYLQNTLDKLKQIE</sequence>
<keyword evidence="2" id="KW-1185">Reference proteome</keyword>
<reference evidence="1 2" key="1">
    <citation type="submission" date="2021-02" db="EMBL/GenBank/DDBJ databases">
        <title>Leptospira ainlahdjerensis sp. nov., Leptospira ainazelensis sp. nov., Leptospira abararensis sp. nov. and Leptospira chreensis sp. nov., four new species isolated from water sources in Algeria.</title>
        <authorList>
            <person name="Amara Korba A."/>
            <person name="Kainiu M."/>
            <person name="Vincent A.T."/>
            <person name="Mariet J.-F."/>
            <person name="Veyrier F.J."/>
            <person name="Goarant C."/>
            <person name="Picardeau M."/>
        </authorList>
    </citation>
    <scope>NUCLEOTIDE SEQUENCE [LARGE SCALE GENOMIC DNA]</scope>
    <source>
        <strain evidence="1 2">201903070</strain>
    </source>
</reference>
<proteinExistence type="predicted"/>
<comment type="caution">
    <text evidence="1">The sequence shown here is derived from an EMBL/GenBank/DDBJ whole genome shotgun (WGS) entry which is preliminary data.</text>
</comment>
<accession>A0ABS2UDS4</accession>
<gene>
    <name evidence="1" type="ORF">JWG45_14290</name>
</gene>
<dbReference type="Proteomes" id="UP000724686">
    <property type="component" value="Unassembled WGS sequence"/>
</dbReference>
<dbReference type="RefSeq" id="WP_205280362.1">
    <property type="nucleotide sequence ID" value="NZ_JAFFPU010000051.1"/>
</dbReference>
<evidence type="ECO:0008006" key="3">
    <source>
        <dbReference type="Google" id="ProtNLM"/>
    </source>
</evidence>
<evidence type="ECO:0000313" key="1">
    <source>
        <dbReference type="EMBL" id="MBM9578319.1"/>
    </source>
</evidence>
<protein>
    <recommendedName>
        <fullName evidence="3">DUF1570 domain-containing protein</fullName>
    </recommendedName>
</protein>